<dbReference type="SUPFAM" id="SSF82895">
    <property type="entry name" value="TSP-1 type 1 repeat"/>
    <property type="match status" value="4"/>
</dbReference>
<gene>
    <name evidence="21" type="primary">LOC106078023</name>
</gene>
<evidence type="ECO:0000256" key="11">
    <source>
        <dbReference type="ARBA" id="ARBA00023157"/>
    </source>
</evidence>
<keyword evidence="10" id="KW-0722">Serine protease inhibitor</keyword>
<dbReference type="SMART" id="SM00209">
    <property type="entry name" value="TSP1"/>
    <property type="match status" value="4"/>
</dbReference>
<dbReference type="InterPro" id="IPR020901">
    <property type="entry name" value="Prtase_inh_Kunz-CS"/>
</dbReference>
<dbReference type="AlphaFoldDB" id="A0A9W3AQR9"/>
<dbReference type="GO" id="GO:0007155">
    <property type="term" value="P:cell adhesion"/>
    <property type="evidence" value="ECO:0007669"/>
    <property type="project" value="UniProtKB-KW"/>
</dbReference>
<dbReference type="GeneID" id="106078023"/>
<dbReference type="Pfam" id="PF19028">
    <property type="entry name" value="TSP1_spondin"/>
    <property type="match status" value="2"/>
</dbReference>
<dbReference type="PROSITE" id="PS50279">
    <property type="entry name" value="BPTI_KUNITZ_2"/>
    <property type="match status" value="1"/>
</dbReference>
<dbReference type="Pfam" id="PF06468">
    <property type="entry name" value="Spond_N"/>
    <property type="match status" value="1"/>
</dbReference>
<dbReference type="InterPro" id="IPR009465">
    <property type="entry name" value="Spondin_N"/>
</dbReference>
<dbReference type="Pfam" id="PF02014">
    <property type="entry name" value="Reeler"/>
    <property type="match status" value="1"/>
</dbReference>
<keyword evidence="4" id="KW-0272">Extracellular matrix</keyword>
<dbReference type="PANTHER" id="PTHR11311">
    <property type="entry name" value="SPONDIN"/>
    <property type="match status" value="1"/>
</dbReference>
<feature type="coiled-coil region" evidence="14">
    <location>
        <begin position="684"/>
        <end position="720"/>
    </location>
</feature>
<dbReference type="Gene3D" id="2.60.40.4060">
    <property type="entry name" value="Reeler domain"/>
    <property type="match status" value="1"/>
</dbReference>
<keyword evidence="6" id="KW-0479">Metal-binding</keyword>
<evidence type="ECO:0000313" key="21">
    <source>
        <dbReference type="RefSeq" id="XP_055889627.1"/>
    </source>
</evidence>
<evidence type="ECO:0000313" key="20">
    <source>
        <dbReference type="Proteomes" id="UP001165740"/>
    </source>
</evidence>
<dbReference type="PROSITE" id="PS00280">
    <property type="entry name" value="BPTI_KUNITZ_1"/>
    <property type="match status" value="1"/>
</dbReference>
<dbReference type="FunFam" id="2.20.100.10:FF:000026">
    <property type="entry name" value="Spondin 1"/>
    <property type="match status" value="1"/>
</dbReference>
<dbReference type="Gene3D" id="2.60.40.2130">
    <property type="entry name" value="F-spondin domain"/>
    <property type="match status" value="1"/>
</dbReference>
<evidence type="ECO:0000256" key="6">
    <source>
        <dbReference type="ARBA" id="ARBA00022723"/>
    </source>
</evidence>
<keyword evidence="11" id="KW-1015">Disulfide bond</keyword>
<feature type="domain" description="Spondin" evidence="19">
    <location>
        <begin position="199"/>
        <end position="392"/>
    </location>
</feature>
<dbReference type="SUPFAM" id="SSF57362">
    <property type="entry name" value="BPTI-like"/>
    <property type="match status" value="1"/>
</dbReference>
<evidence type="ECO:0000256" key="12">
    <source>
        <dbReference type="ARBA" id="ARBA00023180"/>
    </source>
</evidence>
<dbReference type="Pfam" id="PF00090">
    <property type="entry name" value="TSP_1"/>
    <property type="match status" value="2"/>
</dbReference>
<dbReference type="FunFam" id="4.10.410.10:FF:000011">
    <property type="entry name" value="Tissue factor pathway inhibitor"/>
    <property type="match status" value="1"/>
</dbReference>
<evidence type="ECO:0000259" key="17">
    <source>
        <dbReference type="PROSITE" id="PS50279"/>
    </source>
</evidence>
<dbReference type="InterPro" id="IPR042307">
    <property type="entry name" value="Reeler_sf"/>
</dbReference>
<dbReference type="OrthoDB" id="347314at2759"/>
<evidence type="ECO:0000256" key="15">
    <source>
        <dbReference type="SAM" id="MobiDB-lite"/>
    </source>
</evidence>
<dbReference type="InterPro" id="IPR000884">
    <property type="entry name" value="TSP1_rpt"/>
</dbReference>
<reference evidence="21" key="1">
    <citation type="submission" date="2025-08" db="UniProtKB">
        <authorList>
            <consortium name="RefSeq"/>
        </authorList>
    </citation>
    <scope>IDENTIFICATION</scope>
</reference>
<evidence type="ECO:0000256" key="14">
    <source>
        <dbReference type="SAM" id="Coils"/>
    </source>
</evidence>
<dbReference type="SMART" id="SM00131">
    <property type="entry name" value="KU"/>
    <property type="match status" value="1"/>
</dbReference>
<evidence type="ECO:0000256" key="13">
    <source>
        <dbReference type="ARBA" id="ARBA00030964"/>
    </source>
</evidence>
<dbReference type="PROSITE" id="PS51019">
    <property type="entry name" value="REELIN"/>
    <property type="match status" value="1"/>
</dbReference>
<dbReference type="GO" id="GO:0031012">
    <property type="term" value="C:extracellular matrix"/>
    <property type="evidence" value="ECO:0007669"/>
    <property type="project" value="TreeGrafter"/>
</dbReference>
<dbReference type="InterPro" id="IPR036880">
    <property type="entry name" value="Kunitz_BPTI_sf"/>
</dbReference>
<evidence type="ECO:0000256" key="1">
    <source>
        <dbReference type="ARBA" id="ARBA00004498"/>
    </source>
</evidence>
<keyword evidence="20" id="KW-1185">Reference proteome</keyword>
<feature type="chain" id="PRO_5040826395" description="Spondin-1" evidence="16">
    <location>
        <begin position="27"/>
        <end position="920"/>
    </location>
</feature>
<evidence type="ECO:0000256" key="4">
    <source>
        <dbReference type="ARBA" id="ARBA00022530"/>
    </source>
</evidence>
<dbReference type="CDD" id="cd08544">
    <property type="entry name" value="Reeler"/>
    <property type="match status" value="1"/>
</dbReference>
<accession>A0A9W3AQR9</accession>
<evidence type="ECO:0000256" key="8">
    <source>
        <dbReference type="ARBA" id="ARBA00022737"/>
    </source>
</evidence>
<dbReference type="InterPro" id="IPR038678">
    <property type="entry name" value="Spondin_N_sf"/>
</dbReference>
<evidence type="ECO:0000256" key="2">
    <source>
        <dbReference type="ARBA" id="ARBA00019594"/>
    </source>
</evidence>
<feature type="domain" description="BPTI/Kunitz inhibitor" evidence="17">
    <location>
        <begin position="594"/>
        <end position="644"/>
    </location>
</feature>
<keyword evidence="14" id="KW-0175">Coiled coil</keyword>
<evidence type="ECO:0000259" key="19">
    <source>
        <dbReference type="PROSITE" id="PS51020"/>
    </source>
</evidence>
<evidence type="ECO:0000256" key="7">
    <source>
        <dbReference type="ARBA" id="ARBA00022729"/>
    </source>
</evidence>
<keyword evidence="9" id="KW-0130">Cell adhesion</keyword>
<feature type="signal peptide" evidence="16">
    <location>
        <begin position="1"/>
        <end position="26"/>
    </location>
</feature>
<dbReference type="CDD" id="cd00109">
    <property type="entry name" value="Kunitz-type"/>
    <property type="match status" value="1"/>
</dbReference>
<keyword evidence="3" id="KW-0964">Secreted</keyword>
<protein>
    <recommendedName>
        <fullName evidence="2">Spondin-1</fullName>
    </recommendedName>
    <alternativeName>
        <fullName evidence="13">F-spondin</fullName>
    </alternativeName>
</protein>
<dbReference type="RefSeq" id="XP_055889627.1">
    <property type="nucleotide sequence ID" value="XM_056033652.1"/>
</dbReference>
<dbReference type="InterPro" id="IPR051418">
    <property type="entry name" value="Spondin/Thrombospondin_T1"/>
</dbReference>
<dbReference type="InterPro" id="IPR044004">
    <property type="entry name" value="TSP1_spondin_dom"/>
</dbReference>
<keyword evidence="7 16" id="KW-0732">Signal</keyword>
<proteinExistence type="predicted"/>
<feature type="domain" description="Reelin" evidence="18">
    <location>
        <begin position="21"/>
        <end position="192"/>
    </location>
</feature>
<dbReference type="PROSITE" id="PS50092">
    <property type="entry name" value="TSP1"/>
    <property type="match status" value="4"/>
</dbReference>
<evidence type="ECO:0000256" key="3">
    <source>
        <dbReference type="ARBA" id="ARBA00022525"/>
    </source>
</evidence>
<name>A0A9W3AQR9_BIOGL</name>
<dbReference type="InterPro" id="IPR002223">
    <property type="entry name" value="Kunitz_BPTI"/>
</dbReference>
<dbReference type="InterPro" id="IPR036383">
    <property type="entry name" value="TSP1_rpt_sf"/>
</dbReference>
<comment type="subcellular location">
    <subcellularLocation>
        <location evidence="1">Secreted</location>
        <location evidence="1">Extracellular space</location>
        <location evidence="1">Extracellular matrix</location>
    </subcellularLocation>
</comment>
<dbReference type="GO" id="GO:0004867">
    <property type="term" value="F:serine-type endopeptidase inhibitor activity"/>
    <property type="evidence" value="ECO:0007669"/>
    <property type="project" value="UniProtKB-KW"/>
</dbReference>
<dbReference type="Proteomes" id="UP001165740">
    <property type="component" value="Chromosome 6"/>
</dbReference>
<keyword evidence="8" id="KW-0677">Repeat</keyword>
<dbReference type="PROSITE" id="PS51020">
    <property type="entry name" value="SPONDIN"/>
    <property type="match status" value="1"/>
</dbReference>
<evidence type="ECO:0000256" key="5">
    <source>
        <dbReference type="ARBA" id="ARBA00022690"/>
    </source>
</evidence>
<evidence type="ECO:0000256" key="16">
    <source>
        <dbReference type="SAM" id="SignalP"/>
    </source>
</evidence>
<keyword evidence="5" id="KW-0646">Protease inhibitor</keyword>
<keyword evidence="12" id="KW-0325">Glycoprotein</keyword>
<dbReference type="Pfam" id="PF00014">
    <property type="entry name" value="Kunitz_BPTI"/>
    <property type="match status" value="1"/>
</dbReference>
<dbReference type="NCBIfam" id="NF038123">
    <property type="entry name" value="NF038123_dom"/>
    <property type="match status" value="1"/>
</dbReference>
<dbReference type="Gene3D" id="4.10.410.10">
    <property type="entry name" value="Pancreatic trypsin inhibitor Kunitz domain"/>
    <property type="match status" value="1"/>
</dbReference>
<evidence type="ECO:0000256" key="9">
    <source>
        <dbReference type="ARBA" id="ARBA00022889"/>
    </source>
</evidence>
<evidence type="ECO:0000259" key="18">
    <source>
        <dbReference type="PROSITE" id="PS51019"/>
    </source>
</evidence>
<dbReference type="FunFam" id="2.60.40.2130:FF:000002">
    <property type="entry name" value="Putative Spondin-1"/>
    <property type="match status" value="1"/>
</dbReference>
<organism evidence="20 21">
    <name type="scientific">Biomphalaria glabrata</name>
    <name type="common">Bloodfluke planorb</name>
    <name type="synonym">Freshwater snail</name>
    <dbReference type="NCBI Taxonomy" id="6526"/>
    <lineage>
        <taxon>Eukaryota</taxon>
        <taxon>Metazoa</taxon>
        <taxon>Spiralia</taxon>
        <taxon>Lophotrochozoa</taxon>
        <taxon>Mollusca</taxon>
        <taxon>Gastropoda</taxon>
        <taxon>Heterobranchia</taxon>
        <taxon>Euthyneura</taxon>
        <taxon>Panpulmonata</taxon>
        <taxon>Hygrophila</taxon>
        <taxon>Lymnaeoidea</taxon>
        <taxon>Planorbidae</taxon>
        <taxon>Biomphalaria</taxon>
    </lineage>
</organism>
<sequence>MADIRQSVTMTTVFLLLCLLCFSADGNIASYVKQICERKPIHTTADKTVGDNGFRIIFEGLPGPDTYRPGETYTVIINGSTPQQRLMGLMVTATATDKKGATFVPGTFNTTADIRVQDLKEDKTCDESVIAHRYLVNKNGVFFRWTAPVPGTGCIHFNATVIERSDVWYKDEGSLHKVICEETAQEDSASAINNDPPNPQDECCACGHAMYTVEFKGLWSRNTHPKGFIEDKYSYQLHWSNIVGATHGTDYRIWEYGQYASRAVKEVCEYGSSRSLENEMKENSDKIRTVIKTNQLWGPDKILESVKAVYTVNKQKHFLSLITMVGPSPDWCLGLSSQSMCTANCTWKDHLEIDLYPWDAGTDSRVTYLGRKIPTQPPERIHRLSSNIPNDAESPFYGIDIKPFARLTITKNKEACTDDDGRSNSAESPSTDELVSMMKKKMMEKKKFDMEKCATSLWSDWSECSNPCGAGQRDRRRMLKNPGVTKDMCDLELTETEACTGPCKEKRKKLHDSYVMRHDDERDPSDLCAVTNWSDWSPCSATCGLGMKERWRMFLHNTEKRVDCGVHLMEKDLCRGEIYDCQKAMMMKNFTAICQQEADVGPCRGDFPRWFYNHTMEKCQIFSYGGCRGNENRFETEKECVDLCAEHMADIFRKEHMMVKQEMPNKQMEMERQIMMEKERMMANDEMKEKAKTMEEDMRRKELMMQKQKMEEENRIEQENAMKKNMMLPNQQEQDETIPAFEVTSNEETDVMRKEKKVQRKRDKWERRLDKKRRQKGSERKTNLSDGPVIDCMVTPWSEWTPCSVTCGKGFITKTRMIKILPQNGGRKCPKKLSKKKKCKERKCPVSCELSEWSEWSSCSKTCGESSVQVRQRTRLSRPWRGSQACPSKRQRRFCNVPMCTDANMEESMRNYFLMYHRYH</sequence>
<dbReference type="GO" id="GO:0046872">
    <property type="term" value="F:metal ion binding"/>
    <property type="evidence" value="ECO:0007669"/>
    <property type="project" value="UniProtKB-KW"/>
</dbReference>
<dbReference type="Gene3D" id="2.20.100.10">
    <property type="entry name" value="Thrombospondin type-1 (TSP1) repeat"/>
    <property type="match status" value="4"/>
</dbReference>
<evidence type="ECO:0000256" key="10">
    <source>
        <dbReference type="ARBA" id="ARBA00022900"/>
    </source>
</evidence>
<feature type="region of interest" description="Disordered" evidence="15">
    <location>
        <begin position="729"/>
        <end position="784"/>
    </location>
</feature>
<dbReference type="InterPro" id="IPR002861">
    <property type="entry name" value="Reeler_dom"/>
</dbReference>
<dbReference type="PANTHER" id="PTHR11311:SF16">
    <property type="entry name" value="SPONDIN-1"/>
    <property type="match status" value="1"/>
</dbReference>
<dbReference type="PRINTS" id="PR00759">
    <property type="entry name" value="BASICPTASE"/>
</dbReference>